<accession>A0A026WXU6</accession>
<proteinExistence type="predicted"/>
<protein>
    <submittedName>
        <fullName evidence="1">Uncharacterized protein</fullName>
    </submittedName>
</protein>
<dbReference type="EMBL" id="KK107087">
    <property type="protein sequence ID" value="EZA59969.1"/>
    <property type="molecule type" value="Genomic_DNA"/>
</dbReference>
<dbReference type="Proteomes" id="UP000053097">
    <property type="component" value="Unassembled WGS sequence"/>
</dbReference>
<evidence type="ECO:0000313" key="2">
    <source>
        <dbReference type="Proteomes" id="UP000053097"/>
    </source>
</evidence>
<organism evidence="1 2">
    <name type="scientific">Ooceraea biroi</name>
    <name type="common">Clonal raider ant</name>
    <name type="synonym">Cerapachys biroi</name>
    <dbReference type="NCBI Taxonomy" id="2015173"/>
    <lineage>
        <taxon>Eukaryota</taxon>
        <taxon>Metazoa</taxon>
        <taxon>Ecdysozoa</taxon>
        <taxon>Arthropoda</taxon>
        <taxon>Hexapoda</taxon>
        <taxon>Insecta</taxon>
        <taxon>Pterygota</taxon>
        <taxon>Neoptera</taxon>
        <taxon>Endopterygota</taxon>
        <taxon>Hymenoptera</taxon>
        <taxon>Apocrita</taxon>
        <taxon>Aculeata</taxon>
        <taxon>Formicoidea</taxon>
        <taxon>Formicidae</taxon>
        <taxon>Dorylinae</taxon>
        <taxon>Ooceraea</taxon>
    </lineage>
</organism>
<name>A0A026WXU6_OOCBI</name>
<sequence>FYLTLQKKLNVFIPSARVRHDKVSVFVVFGDDEIVENSSIIVSKDRQSAKKSIKQFERDVEPPTRFSLILDALTILQVSRTPPKASKHFSRLSQITNLPRAPKRSMMPLPSNSYHLSLKLCGTMVMGSWITVTRLGLLIKFLLYHLCEGGGGFGDGGVVRVETGYIRGICTARKDAGRSRASGIDELPFCAYEGTNFAIGSLCEPLLPPASPPPPTVVDGCVANSHLFIIVRQPPLLKLRKE</sequence>
<reference evidence="1 2" key="1">
    <citation type="journal article" date="2014" name="Curr. Biol.">
        <title>The genome of the clonal raider ant Cerapachys biroi.</title>
        <authorList>
            <person name="Oxley P.R."/>
            <person name="Ji L."/>
            <person name="Fetter-Pruneda I."/>
            <person name="McKenzie S.K."/>
            <person name="Li C."/>
            <person name="Hu H."/>
            <person name="Zhang G."/>
            <person name="Kronauer D.J."/>
        </authorList>
    </citation>
    <scope>NUCLEOTIDE SEQUENCE [LARGE SCALE GENOMIC DNA]</scope>
</reference>
<dbReference type="AlphaFoldDB" id="A0A026WXU6"/>
<feature type="non-terminal residue" evidence="1">
    <location>
        <position position="1"/>
    </location>
</feature>
<keyword evidence="2" id="KW-1185">Reference proteome</keyword>
<evidence type="ECO:0000313" key="1">
    <source>
        <dbReference type="EMBL" id="EZA59969.1"/>
    </source>
</evidence>
<gene>
    <name evidence="1" type="ORF">X777_16172</name>
</gene>